<proteinExistence type="predicted"/>
<keyword evidence="2" id="KW-1185">Reference proteome</keyword>
<evidence type="ECO:0000313" key="2">
    <source>
        <dbReference type="Proteomes" id="UP000277204"/>
    </source>
</evidence>
<dbReference type="Proteomes" id="UP000277204">
    <property type="component" value="Unassembled WGS sequence"/>
</dbReference>
<accession>A0A3P7XID2</accession>
<name>A0A3P7XID2_9TREM</name>
<dbReference type="EMBL" id="UZAI01002724">
    <property type="protein sequence ID" value="VDO74131.1"/>
    <property type="molecule type" value="Genomic_DNA"/>
</dbReference>
<protein>
    <submittedName>
        <fullName evidence="1">Uncharacterized protein</fullName>
    </submittedName>
</protein>
<sequence>MGLINWMYMYLRVDVHSGTRTQYLSLQTSPRSPLSY</sequence>
<dbReference type="AlphaFoldDB" id="A0A3P7XID2"/>
<organism evidence="1 2">
    <name type="scientific">Schistosoma margrebowiei</name>
    <dbReference type="NCBI Taxonomy" id="48269"/>
    <lineage>
        <taxon>Eukaryota</taxon>
        <taxon>Metazoa</taxon>
        <taxon>Spiralia</taxon>
        <taxon>Lophotrochozoa</taxon>
        <taxon>Platyhelminthes</taxon>
        <taxon>Trematoda</taxon>
        <taxon>Digenea</taxon>
        <taxon>Strigeidida</taxon>
        <taxon>Schistosomatoidea</taxon>
        <taxon>Schistosomatidae</taxon>
        <taxon>Schistosoma</taxon>
    </lineage>
</organism>
<gene>
    <name evidence="1" type="ORF">SMRZ_LOCUS6993</name>
</gene>
<evidence type="ECO:0000313" key="1">
    <source>
        <dbReference type="EMBL" id="VDO74131.1"/>
    </source>
</evidence>
<reference evidence="1 2" key="1">
    <citation type="submission" date="2018-11" db="EMBL/GenBank/DDBJ databases">
        <authorList>
            <consortium name="Pathogen Informatics"/>
        </authorList>
    </citation>
    <scope>NUCLEOTIDE SEQUENCE [LARGE SCALE GENOMIC DNA]</scope>
    <source>
        <strain evidence="1 2">Zambia</strain>
    </source>
</reference>